<feature type="chain" id="PRO_5010408466" description="DUF4468 domain-containing protein" evidence="1">
    <location>
        <begin position="19"/>
        <end position="161"/>
    </location>
</feature>
<dbReference type="AlphaFoldDB" id="A0A090WZL7"/>
<dbReference type="OrthoDB" id="1453706at2"/>
<evidence type="ECO:0000313" key="3">
    <source>
        <dbReference type="EMBL" id="GAL82535.1"/>
    </source>
</evidence>
<name>A0A090WZL7_9FLAO</name>
<keyword evidence="1" id="KW-0732">Signal</keyword>
<feature type="signal peptide" evidence="1">
    <location>
        <begin position="1"/>
        <end position="18"/>
    </location>
</feature>
<evidence type="ECO:0000313" key="5">
    <source>
        <dbReference type="Proteomes" id="UP000029644"/>
    </source>
</evidence>
<organism evidence="3 4">
    <name type="scientific">Algibacter lectus</name>
    <dbReference type="NCBI Taxonomy" id="221126"/>
    <lineage>
        <taxon>Bacteria</taxon>
        <taxon>Pseudomonadati</taxon>
        <taxon>Bacteroidota</taxon>
        <taxon>Flavobacteriia</taxon>
        <taxon>Flavobacteriales</taxon>
        <taxon>Flavobacteriaceae</taxon>
        <taxon>Algibacter</taxon>
    </lineage>
</organism>
<protein>
    <recommendedName>
        <fullName evidence="6">DUF4468 domain-containing protein</fullName>
    </recommendedName>
</protein>
<reference evidence="4 5" key="1">
    <citation type="journal article" date="2014" name="Genome Announc.">
        <title>Draft Genome Sequences of Marine Flavobacterium Algibacter lectus Strains SS8 and NR4.</title>
        <authorList>
            <person name="Takatani N."/>
            <person name="Nakanishi M."/>
            <person name="Meirelles P."/>
            <person name="Mino S."/>
            <person name="Suda W."/>
            <person name="Oshima K."/>
            <person name="Hattori M."/>
            <person name="Ohkuma M."/>
            <person name="Hosokawa M."/>
            <person name="Miyashita K."/>
            <person name="Thompson F.L."/>
            <person name="Niwa A."/>
            <person name="Sawabe T."/>
            <person name="Sawabe T."/>
        </authorList>
    </citation>
    <scope>NUCLEOTIDE SEQUENCE [LARGE SCALE GENOMIC DNA]</scope>
    <source>
        <strain evidence="3">JCM 19274</strain>
        <strain evidence="2 5">JCM 19300</strain>
        <strain evidence="4">JCM19274</strain>
    </source>
</reference>
<comment type="caution">
    <text evidence="3">The sequence shown here is derived from an EMBL/GenBank/DDBJ whole genome shotgun (WGS) entry which is preliminary data.</text>
</comment>
<dbReference type="EMBL" id="BBNU01000032">
    <property type="protein sequence ID" value="GAL82535.1"/>
    <property type="molecule type" value="Genomic_DNA"/>
</dbReference>
<evidence type="ECO:0008006" key="6">
    <source>
        <dbReference type="Google" id="ProtNLM"/>
    </source>
</evidence>
<proteinExistence type="predicted"/>
<accession>A0A090WZL7</accession>
<dbReference type="Proteomes" id="UP000029644">
    <property type="component" value="Unassembled WGS sequence"/>
</dbReference>
<evidence type="ECO:0000256" key="1">
    <source>
        <dbReference type="SAM" id="SignalP"/>
    </source>
</evidence>
<evidence type="ECO:0000313" key="2">
    <source>
        <dbReference type="EMBL" id="GAL63289.1"/>
    </source>
</evidence>
<sequence length="161" mass="19022">MKTILLSLCLTITFFCNAQDASNDATWEETIQFINKHSSKLGDKYFRSDLYKITGYELENNMVNRHGVNHKKTVDLEYLDTVKVYEGKIELYLTGNYRKWYTKYTNTELILRTDELAYSDQFSFYVSDKEWCKRIGKAFQHLAYLATKKREEARKASGDKF</sequence>
<dbReference type="RefSeq" id="WP_152596570.1">
    <property type="nucleotide sequence ID" value="NZ_BBNQ01000010.1"/>
</dbReference>
<gene>
    <name evidence="3" type="ORF">JCM19274_213</name>
    <name evidence="2" type="ORF">JCM19300_1311</name>
</gene>
<dbReference type="Proteomes" id="UP000029643">
    <property type="component" value="Unassembled WGS sequence"/>
</dbReference>
<evidence type="ECO:0000313" key="4">
    <source>
        <dbReference type="Proteomes" id="UP000029643"/>
    </source>
</evidence>
<dbReference type="EMBL" id="BBNQ01000010">
    <property type="protein sequence ID" value="GAL63289.1"/>
    <property type="molecule type" value="Genomic_DNA"/>
</dbReference>